<evidence type="ECO:0000313" key="6">
    <source>
        <dbReference type="EMBL" id="CAG2239780.1"/>
    </source>
</evidence>
<sequence length="362" mass="41928">MENFTIANNTGEFVNRITDADIVITITTTVLSIIGSIWLIFVNSRKWIRNGHLKETRKLLIYLTISDFFIAIGNFSGAVRYIKSDDSNSFKVLKCNSERDVGCIIQSFITTLGSLWSFFWTTVIAFHLLVTYEEAMKVPEKLKKVQEKRVDAYSEYACFIIMSIAAGTNVLGSDLSVGSGAWCWISACLSPNQRTFWMTFTGKGWEILMYLLCCLFYSWLKIRKMEIQKRNDKVLKLQKLTPLTDPRYRNNTNVDGEEPPDIKHNSNENMKYLYIWLIEICLRIPGTIRYIMAAHKRHTGYSSAYDSVDVYFLHFQSFGDSAQAFCTWVVFCGPKLKRMVTSRVCRHHRKGEEKRMLIVQKY</sequence>
<comment type="caution">
    <text evidence="6">The sequence shown here is derived from an EMBL/GenBank/DDBJ whole genome shotgun (WGS) entry which is preliminary data.</text>
</comment>
<organism evidence="6 7">
    <name type="scientific">Mytilus edulis</name>
    <name type="common">Blue mussel</name>
    <dbReference type="NCBI Taxonomy" id="6550"/>
    <lineage>
        <taxon>Eukaryota</taxon>
        <taxon>Metazoa</taxon>
        <taxon>Spiralia</taxon>
        <taxon>Lophotrochozoa</taxon>
        <taxon>Mollusca</taxon>
        <taxon>Bivalvia</taxon>
        <taxon>Autobranchia</taxon>
        <taxon>Pteriomorphia</taxon>
        <taxon>Mytilida</taxon>
        <taxon>Mytiloidea</taxon>
        <taxon>Mytilidae</taxon>
        <taxon>Mytilinae</taxon>
        <taxon>Mytilus</taxon>
    </lineage>
</organism>
<feature type="transmembrane region" description="Helical" evidence="5">
    <location>
        <begin position="115"/>
        <end position="132"/>
    </location>
</feature>
<feature type="transmembrane region" description="Helical" evidence="5">
    <location>
        <begin position="272"/>
        <end position="291"/>
    </location>
</feature>
<dbReference type="GO" id="GO:0007189">
    <property type="term" value="P:adenylate cyclase-activating G protein-coupled receptor signaling pathway"/>
    <property type="evidence" value="ECO:0007669"/>
    <property type="project" value="TreeGrafter"/>
</dbReference>
<reference evidence="6" key="1">
    <citation type="submission" date="2021-03" db="EMBL/GenBank/DDBJ databases">
        <authorList>
            <person name="Bekaert M."/>
        </authorList>
    </citation>
    <scope>NUCLEOTIDE SEQUENCE</scope>
</reference>
<dbReference type="GO" id="GO:0005886">
    <property type="term" value="C:plasma membrane"/>
    <property type="evidence" value="ECO:0007669"/>
    <property type="project" value="TreeGrafter"/>
</dbReference>
<dbReference type="GO" id="GO:0004930">
    <property type="term" value="F:G protein-coupled receptor activity"/>
    <property type="evidence" value="ECO:0007669"/>
    <property type="project" value="TreeGrafter"/>
</dbReference>
<evidence type="ECO:0000313" key="7">
    <source>
        <dbReference type="Proteomes" id="UP000683360"/>
    </source>
</evidence>
<feature type="transmembrane region" description="Helical" evidence="5">
    <location>
        <begin position="22"/>
        <end position="41"/>
    </location>
</feature>
<dbReference type="PANTHER" id="PTHR23112:SF47">
    <property type="entry name" value="G-PROTEIN COUPLED RECEPTOR 157"/>
    <property type="match status" value="1"/>
</dbReference>
<evidence type="ECO:0000256" key="3">
    <source>
        <dbReference type="ARBA" id="ARBA00022989"/>
    </source>
</evidence>
<keyword evidence="4 5" id="KW-0472">Membrane</keyword>
<accession>A0A8S3UC54</accession>
<protein>
    <submittedName>
        <fullName evidence="6">GPR157</fullName>
    </submittedName>
</protein>
<dbReference type="PANTHER" id="PTHR23112">
    <property type="entry name" value="G PROTEIN-COUPLED RECEPTOR 157-RELATED"/>
    <property type="match status" value="1"/>
</dbReference>
<keyword evidence="2 5" id="KW-0812">Transmembrane</keyword>
<proteinExistence type="predicted"/>
<dbReference type="EMBL" id="CAJPWZ010002535">
    <property type="protein sequence ID" value="CAG2239780.1"/>
    <property type="molecule type" value="Genomic_DNA"/>
</dbReference>
<dbReference type="Gene3D" id="1.20.1070.10">
    <property type="entry name" value="Rhodopsin 7-helix transmembrane proteins"/>
    <property type="match status" value="1"/>
</dbReference>
<feature type="transmembrane region" description="Helical" evidence="5">
    <location>
        <begin position="153"/>
        <end position="172"/>
    </location>
</feature>
<evidence type="ECO:0000256" key="2">
    <source>
        <dbReference type="ARBA" id="ARBA00022692"/>
    </source>
</evidence>
<keyword evidence="3 5" id="KW-1133">Transmembrane helix</keyword>
<comment type="subcellular location">
    <subcellularLocation>
        <location evidence="1">Membrane</location>
        <topology evidence="1">Multi-pass membrane protein</topology>
    </subcellularLocation>
</comment>
<dbReference type="OrthoDB" id="6063844at2759"/>
<name>A0A8S3UC54_MYTED</name>
<dbReference type="Proteomes" id="UP000683360">
    <property type="component" value="Unassembled WGS sequence"/>
</dbReference>
<evidence type="ECO:0000256" key="4">
    <source>
        <dbReference type="ARBA" id="ARBA00023136"/>
    </source>
</evidence>
<evidence type="ECO:0000256" key="1">
    <source>
        <dbReference type="ARBA" id="ARBA00004141"/>
    </source>
</evidence>
<feature type="transmembrane region" description="Helical" evidence="5">
    <location>
        <begin position="204"/>
        <end position="220"/>
    </location>
</feature>
<feature type="transmembrane region" description="Helical" evidence="5">
    <location>
        <begin position="311"/>
        <end position="333"/>
    </location>
</feature>
<gene>
    <name evidence="6" type="ORF">MEDL_52111</name>
</gene>
<evidence type="ECO:0000256" key="5">
    <source>
        <dbReference type="SAM" id="Phobius"/>
    </source>
</evidence>
<keyword evidence="7" id="KW-1185">Reference proteome</keyword>
<dbReference type="AlphaFoldDB" id="A0A8S3UC54"/>
<feature type="transmembrane region" description="Helical" evidence="5">
    <location>
        <begin position="61"/>
        <end position="82"/>
    </location>
</feature>